<keyword evidence="10" id="KW-1185">Reference proteome</keyword>
<dbReference type="Proteomes" id="UP000636004">
    <property type="component" value="Unassembled WGS sequence"/>
</dbReference>
<dbReference type="InterPro" id="IPR044068">
    <property type="entry name" value="CB"/>
</dbReference>
<keyword evidence="4" id="KW-0233">DNA recombination</keyword>
<dbReference type="CDD" id="cd00397">
    <property type="entry name" value="DNA_BRE_C"/>
    <property type="match status" value="1"/>
</dbReference>
<dbReference type="EMBL" id="BMWZ01000009">
    <property type="protein sequence ID" value="GGZ92174.1"/>
    <property type="molecule type" value="Genomic_DNA"/>
</dbReference>
<dbReference type="InterPro" id="IPR002104">
    <property type="entry name" value="Integrase_catalytic"/>
</dbReference>
<dbReference type="InterPro" id="IPR050090">
    <property type="entry name" value="Tyrosine_recombinase_XerCD"/>
</dbReference>
<evidence type="ECO:0000256" key="2">
    <source>
        <dbReference type="ARBA" id="ARBA00022908"/>
    </source>
</evidence>
<dbReference type="GO" id="GO:0006310">
    <property type="term" value="P:DNA recombination"/>
    <property type="evidence" value="ECO:0007669"/>
    <property type="project" value="UniProtKB-KW"/>
</dbReference>
<keyword evidence="3 5" id="KW-0238">DNA-binding</keyword>
<dbReference type="GO" id="GO:0015074">
    <property type="term" value="P:DNA integration"/>
    <property type="evidence" value="ECO:0007669"/>
    <property type="project" value="UniProtKB-KW"/>
</dbReference>
<feature type="domain" description="Tyr recombinase" evidence="7">
    <location>
        <begin position="249"/>
        <end position="436"/>
    </location>
</feature>
<dbReference type="Gene3D" id="1.10.150.130">
    <property type="match status" value="1"/>
</dbReference>
<evidence type="ECO:0000313" key="9">
    <source>
        <dbReference type="EMBL" id="GGZ92174.1"/>
    </source>
</evidence>
<dbReference type="Pfam" id="PF02899">
    <property type="entry name" value="Phage_int_SAM_1"/>
    <property type="match status" value="1"/>
</dbReference>
<dbReference type="PANTHER" id="PTHR30349">
    <property type="entry name" value="PHAGE INTEGRASE-RELATED"/>
    <property type="match status" value="1"/>
</dbReference>
<dbReference type="Pfam" id="PF00589">
    <property type="entry name" value="Phage_integrase"/>
    <property type="match status" value="1"/>
</dbReference>
<protein>
    <recommendedName>
        <fullName evidence="11">Integrase</fullName>
    </recommendedName>
</protein>
<proteinExistence type="inferred from homology"/>
<gene>
    <name evidence="9" type="ORF">GCM10007028_33310</name>
</gene>
<evidence type="ECO:0000256" key="4">
    <source>
        <dbReference type="ARBA" id="ARBA00023172"/>
    </source>
</evidence>
<evidence type="ECO:0000256" key="3">
    <source>
        <dbReference type="ARBA" id="ARBA00023125"/>
    </source>
</evidence>
<evidence type="ECO:0000313" key="10">
    <source>
        <dbReference type="Proteomes" id="UP000636004"/>
    </source>
</evidence>
<reference evidence="9" key="1">
    <citation type="journal article" date="2014" name="Int. J. Syst. Evol. Microbiol.">
        <title>Complete genome sequence of Corynebacterium casei LMG S-19264T (=DSM 44701T), isolated from a smear-ripened cheese.</title>
        <authorList>
            <consortium name="US DOE Joint Genome Institute (JGI-PGF)"/>
            <person name="Walter F."/>
            <person name="Albersmeier A."/>
            <person name="Kalinowski J."/>
            <person name="Ruckert C."/>
        </authorList>
    </citation>
    <scope>NUCLEOTIDE SEQUENCE</scope>
    <source>
        <strain evidence="9">KCTC 12710</strain>
    </source>
</reference>
<dbReference type="InterPro" id="IPR010998">
    <property type="entry name" value="Integrase_recombinase_N"/>
</dbReference>
<evidence type="ECO:0000259" key="8">
    <source>
        <dbReference type="PROSITE" id="PS51900"/>
    </source>
</evidence>
<evidence type="ECO:0000259" key="7">
    <source>
        <dbReference type="PROSITE" id="PS51898"/>
    </source>
</evidence>
<dbReference type="InterPro" id="IPR004107">
    <property type="entry name" value="Integrase_SAM-like_N"/>
</dbReference>
<dbReference type="InterPro" id="IPR011010">
    <property type="entry name" value="DNA_brk_join_enz"/>
</dbReference>
<reference evidence="9" key="2">
    <citation type="submission" date="2020-09" db="EMBL/GenBank/DDBJ databases">
        <authorList>
            <person name="Sun Q."/>
            <person name="Kim S."/>
        </authorList>
    </citation>
    <scope>NUCLEOTIDE SEQUENCE</scope>
    <source>
        <strain evidence="9">KCTC 12710</strain>
    </source>
</reference>
<feature type="region of interest" description="Disordered" evidence="6">
    <location>
        <begin position="109"/>
        <end position="142"/>
    </location>
</feature>
<feature type="domain" description="Core-binding (CB)" evidence="8">
    <location>
        <begin position="141"/>
        <end position="228"/>
    </location>
</feature>
<feature type="compositionally biased region" description="Basic and acidic residues" evidence="6">
    <location>
        <begin position="125"/>
        <end position="142"/>
    </location>
</feature>
<sequence length="440" mass="51619">MSNLSKIIRFEHRSEHVLEHALKIKRQYSAPKIYTAKGDLRKRWYVYFSYRHPESGKLERLPNIYGDVNTYKTKEERLYVLSKYQKKLSELLEEGFNPYQDNAERLANRQSKAKVENTKPSVTPKQKEDSKSEDTQESNDNTKKSIREAFEFGISIKAQLLSKTTMRAYENRIHAFLDWIDKSTNLKTIDQLDEKEVSKFLNAILQRTSARTRNNYRVDLSSLFQVLVDNYIIVQNCIKKIPVLKTIPQRNKTYSTEEQGDIFKYLEENDAVLLLYIKFISYNFLRPIEVCRLRVRDIDLKNKTLCFKAKSGVVKTKIIPDLLLKELEQIKDIDKTKFLFTPEGVGGDWSIEEGNKRDYFTKRFKRVVKDHFKLGIDYGLYSFRHTFITKLYRALVKTSSPFEAKSKLMLITGHATMAALEKYLRDIDAELPEDYSALLT</sequence>
<evidence type="ECO:0000256" key="5">
    <source>
        <dbReference type="PROSITE-ProRule" id="PRU01248"/>
    </source>
</evidence>
<dbReference type="PANTHER" id="PTHR30349:SF41">
    <property type="entry name" value="INTEGRASE_RECOMBINASE PROTEIN MJ0367-RELATED"/>
    <property type="match status" value="1"/>
</dbReference>
<dbReference type="AlphaFoldDB" id="A0A918VF77"/>
<evidence type="ECO:0000256" key="1">
    <source>
        <dbReference type="ARBA" id="ARBA00008857"/>
    </source>
</evidence>
<dbReference type="RefSeq" id="WP_189362565.1">
    <property type="nucleotide sequence ID" value="NZ_BMWZ01000009.1"/>
</dbReference>
<accession>A0A918VF77</accession>
<comment type="similarity">
    <text evidence="1">Belongs to the 'phage' integrase family.</text>
</comment>
<dbReference type="PROSITE" id="PS51900">
    <property type="entry name" value="CB"/>
    <property type="match status" value="1"/>
</dbReference>
<dbReference type="PROSITE" id="PS51898">
    <property type="entry name" value="TYR_RECOMBINASE"/>
    <property type="match status" value="1"/>
</dbReference>
<name>A0A918VF77_9FLAO</name>
<dbReference type="SUPFAM" id="SSF56349">
    <property type="entry name" value="DNA breaking-rejoining enzymes"/>
    <property type="match status" value="1"/>
</dbReference>
<evidence type="ECO:0008006" key="11">
    <source>
        <dbReference type="Google" id="ProtNLM"/>
    </source>
</evidence>
<comment type="caution">
    <text evidence="9">The sequence shown here is derived from an EMBL/GenBank/DDBJ whole genome shotgun (WGS) entry which is preliminary data.</text>
</comment>
<evidence type="ECO:0000256" key="6">
    <source>
        <dbReference type="SAM" id="MobiDB-lite"/>
    </source>
</evidence>
<keyword evidence="2" id="KW-0229">DNA integration</keyword>
<organism evidence="9 10">
    <name type="scientific">Algibacter mikhailovii</name>
    <dbReference type="NCBI Taxonomy" id="425498"/>
    <lineage>
        <taxon>Bacteria</taxon>
        <taxon>Pseudomonadati</taxon>
        <taxon>Bacteroidota</taxon>
        <taxon>Flavobacteriia</taxon>
        <taxon>Flavobacteriales</taxon>
        <taxon>Flavobacteriaceae</taxon>
        <taxon>Algibacter</taxon>
    </lineage>
</organism>
<dbReference type="GO" id="GO:0003677">
    <property type="term" value="F:DNA binding"/>
    <property type="evidence" value="ECO:0007669"/>
    <property type="project" value="UniProtKB-UniRule"/>
</dbReference>
<dbReference type="InterPro" id="IPR013762">
    <property type="entry name" value="Integrase-like_cat_sf"/>
</dbReference>
<dbReference type="Gene3D" id="1.10.443.10">
    <property type="entry name" value="Intergrase catalytic core"/>
    <property type="match status" value="1"/>
</dbReference>